<dbReference type="HOGENOM" id="CLU_166374_0_0_1"/>
<keyword evidence="6" id="KW-1185">Reference proteome</keyword>
<evidence type="ECO:0000313" key="6">
    <source>
        <dbReference type="Proteomes" id="UP000002051"/>
    </source>
</evidence>
<organism evidence="4 6">
    <name type="scientific">Medicago truncatula</name>
    <name type="common">Barrel medic</name>
    <name type="synonym">Medicago tribuloides</name>
    <dbReference type="NCBI Taxonomy" id="3880"/>
    <lineage>
        <taxon>Eukaryota</taxon>
        <taxon>Viridiplantae</taxon>
        <taxon>Streptophyta</taxon>
        <taxon>Embryophyta</taxon>
        <taxon>Tracheophyta</taxon>
        <taxon>Spermatophyta</taxon>
        <taxon>Magnoliopsida</taxon>
        <taxon>eudicotyledons</taxon>
        <taxon>Gunneridae</taxon>
        <taxon>Pentapetalae</taxon>
        <taxon>rosids</taxon>
        <taxon>fabids</taxon>
        <taxon>Fabales</taxon>
        <taxon>Fabaceae</taxon>
        <taxon>Papilionoideae</taxon>
        <taxon>50 kb inversion clade</taxon>
        <taxon>NPAAA clade</taxon>
        <taxon>Hologalegina</taxon>
        <taxon>IRL clade</taxon>
        <taxon>Trifolieae</taxon>
        <taxon>Medicago</taxon>
    </lineage>
</organism>
<evidence type="ECO:0000256" key="1">
    <source>
        <dbReference type="ARBA" id="ARBA00005802"/>
    </source>
</evidence>
<dbReference type="PANTHER" id="PTHR48198:SF1">
    <property type="entry name" value="METALLOTHIONEIN-LIKE PROTEIN 4A-RELATED"/>
    <property type="match status" value="1"/>
</dbReference>
<dbReference type="EMBL" id="CM001223">
    <property type="protein sequence ID" value="KEH22556.1"/>
    <property type="molecule type" value="Genomic_DNA"/>
</dbReference>
<accession>A0A072TZD5</accession>
<dbReference type="Pfam" id="PF02068">
    <property type="entry name" value="Metallothio_PEC"/>
    <property type="match status" value="1"/>
</dbReference>
<dbReference type="AlphaFoldDB" id="A0A072TZD5"/>
<comment type="similarity">
    <text evidence="1">Belongs to the metallothionein superfamily. Type 15 family.</text>
</comment>
<evidence type="ECO:0000313" key="5">
    <source>
        <dbReference type="EnsemblPlants" id="KEH22556"/>
    </source>
</evidence>
<evidence type="ECO:0000256" key="3">
    <source>
        <dbReference type="ARBA" id="ARBA00022851"/>
    </source>
</evidence>
<dbReference type="EnsemblPlants" id="KEH22556">
    <property type="protein sequence ID" value="KEH22556"/>
    <property type="gene ID" value="MTR_7g053460"/>
</dbReference>
<dbReference type="GO" id="GO:0008270">
    <property type="term" value="F:zinc ion binding"/>
    <property type="evidence" value="ECO:0007669"/>
    <property type="project" value="InterPro"/>
</dbReference>
<reference evidence="4 6" key="1">
    <citation type="journal article" date="2011" name="Nature">
        <title>The Medicago genome provides insight into the evolution of rhizobial symbioses.</title>
        <authorList>
            <person name="Young N.D."/>
            <person name="Debelle F."/>
            <person name="Oldroyd G.E."/>
            <person name="Geurts R."/>
            <person name="Cannon S.B."/>
            <person name="Udvardi M.K."/>
            <person name="Benedito V.A."/>
            <person name="Mayer K.F."/>
            <person name="Gouzy J."/>
            <person name="Schoof H."/>
            <person name="Van de Peer Y."/>
            <person name="Proost S."/>
            <person name="Cook D.R."/>
            <person name="Meyers B.C."/>
            <person name="Spannagl M."/>
            <person name="Cheung F."/>
            <person name="De Mita S."/>
            <person name="Krishnakumar V."/>
            <person name="Gundlach H."/>
            <person name="Zhou S."/>
            <person name="Mudge J."/>
            <person name="Bharti A.K."/>
            <person name="Murray J.D."/>
            <person name="Naoumkina M.A."/>
            <person name="Rosen B."/>
            <person name="Silverstein K.A."/>
            <person name="Tang H."/>
            <person name="Rombauts S."/>
            <person name="Zhao P.X."/>
            <person name="Zhou P."/>
            <person name="Barbe V."/>
            <person name="Bardou P."/>
            <person name="Bechner M."/>
            <person name="Bellec A."/>
            <person name="Berger A."/>
            <person name="Berges H."/>
            <person name="Bidwell S."/>
            <person name="Bisseling T."/>
            <person name="Choisne N."/>
            <person name="Couloux A."/>
            <person name="Denny R."/>
            <person name="Deshpande S."/>
            <person name="Dai X."/>
            <person name="Doyle J.J."/>
            <person name="Dudez A.M."/>
            <person name="Farmer A.D."/>
            <person name="Fouteau S."/>
            <person name="Franken C."/>
            <person name="Gibelin C."/>
            <person name="Gish J."/>
            <person name="Goldstein S."/>
            <person name="Gonzalez A.J."/>
            <person name="Green P.J."/>
            <person name="Hallab A."/>
            <person name="Hartog M."/>
            <person name="Hua A."/>
            <person name="Humphray S.J."/>
            <person name="Jeong D.H."/>
            <person name="Jing Y."/>
            <person name="Jocker A."/>
            <person name="Kenton S.M."/>
            <person name="Kim D.J."/>
            <person name="Klee K."/>
            <person name="Lai H."/>
            <person name="Lang C."/>
            <person name="Lin S."/>
            <person name="Macmil S.L."/>
            <person name="Magdelenat G."/>
            <person name="Matthews L."/>
            <person name="McCorrison J."/>
            <person name="Monaghan E.L."/>
            <person name="Mun J.H."/>
            <person name="Najar F.Z."/>
            <person name="Nicholson C."/>
            <person name="Noirot C."/>
            <person name="O'Bleness M."/>
            <person name="Paule C.R."/>
            <person name="Poulain J."/>
            <person name="Prion F."/>
            <person name="Qin B."/>
            <person name="Qu C."/>
            <person name="Retzel E.F."/>
            <person name="Riddle C."/>
            <person name="Sallet E."/>
            <person name="Samain S."/>
            <person name="Samson N."/>
            <person name="Sanders I."/>
            <person name="Saurat O."/>
            <person name="Scarpelli C."/>
            <person name="Schiex T."/>
            <person name="Segurens B."/>
            <person name="Severin A.J."/>
            <person name="Sherrier D.J."/>
            <person name="Shi R."/>
            <person name="Sims S."/>
            <person name="Singer S.R."/>
            <person name="Sinharoy S."/>
            <person name="Sterck L."/>
            <person name="Viollet A."/>
            <person name="Wang B.B."/>
            <person name="Wang K."/>
            <person name="Wang M."/>
            <person name="Wang X."/>
            <person name="Warfsmann J."/>
            <person name="Weissenbach J."/>
            <person name="White D.D."/>
            <person name="White J.D."/>
            <person name="Wiley G.B."/>
            <person name="Wincker P."/>
            <person name="Xing Y."/>
            <person name="Yang L."/>
            <person name="Yao Z."/>
            <person name="Ying F."/>
            <person name="Zhai J."/>
            <person name="Zhou L."/>
            <person name="Zuber A."/>
            <person name="Denarie J."/>
            <person name="Dixon R.A."/>
            <person name="May G.D."/>
            <person name="Schwartz D.C."/>
            <person name="Rogers J."/>
            <person name="Quetier F."/>
            <person name="Town C.D."/>
            <person name="Roe B.A."/>
        </authorList>
    </citation>
    <scope>NUCLEOTIDE SEQUENCE [LARGE SCALE GENOMIC DNA]</scope>
    <source>
        <strain evidence="4">A17</strain>
        <strain evidence="5 6">cv. Jemalong A17</strain>
    </source>
</reference>
<keyword evidence="2" id="KW-0479">Metal-binding</keyword>
<dbReference type="PANTHER" id="PTHR48198">
    <property type="entry name" value="EC PROTEIN HOMOLOG"/>
    <property type="match status" value="1"/>
</dbReference>
<sequence>MADTRETVVRSVAVCDNSCGCTVPCAGDSTCRCTNSEGGANINHSTCPCGEHYVAQPVHVPLAAVEMSQ</sequence>
<reference evidence="5" key="3">
    <citation type="submission" date="2015-04" db="UniProtKB">
        <authorList>
            <consortium name="EnsemblPlants"/>
        </authorList>
    </citation>
    <scope>IDENTIFICATION</scope>
    <source>
        <strain evidence="5">cv. Jemalong A17</strain>
    </source>
</reference>
<dbReference type="Proteomes" id="UP000002051">
    <property type="component" value="Unassembled WGS sequence"/>
</dbReference>
<gene>
    <name evidence="4" type="ordered locus">MTR_7g053460</name>
</gene>
<evidence type="ECO:0000313" key="4">
    <source>
        <dbReference type="EMBL" id="KEH22556.1"/>
    </source>
</evidence>
<keyword evidence="3" id="KW-0480">Metal-thiolate cluster</keyword>
<name>A0A072TZD5_MEDTR</name>
<protein>
    <submittedName>
        <fullName evidence="4">Plant EC metallothionein family 15 protein</fullName>
    </submittedName>
</protein>
<proteinExistence type="inferred from homology"/>
<reference evidence="4 6" key="2">
    <citation type="journal article" date="2014" name="BMC Genomics">
        <title>An improved genome release (version Mt4.0) for the model legume Medicago truncatula.</title>
        <authorList>
            <person name="Tang H."/>
            <person name="Krishnakumar V."/>
            <person name="Bidwell S."/>
            <person name="Rosen B."/>
            <person name="Chan A."/>
            <person name="Zhou S."/>
            <person name="Gentzbittel L."/>
            <person name="Childs K.L."/>
            <person name="Yandell M."/>
            <person name="Gundlach H."/>
            <person name="Mayer K.F."/>
            <person name="Schwartz D.C."/>
            <person name="Town C.D."/>
        </authorList>
    </citation>
    <scope>GENOME REANNOTATION</scope>
    <source>
        <strain evidence="4">A17</strain>
        <strain evidence="5 6">cv. Jemalong A17</strain>
    </source>
</reference>
<dbReference type="InterPro" id="IPR000316">
    <property type="entry name" value="Metallthion_15"/>
</dbReference>
<evidence type="ECO:0000256" key="2">
    <source>
        <dbReference type="ARBA" id="ARBA00022723"/>
    </source>
</evidence>